<evidence type="ECO:0000313" key="3">
    <source>
        <dbReference type="Proteomes" id="UP000298652"/>
    </source>
</evidence>
<gene>
    <name evidence="2" type="ORF">SEVIR_9G274800v2</name>
</gene>
<feature type="compositionally biased region" description="Basic and acidic residues" evidence="1">
    <location>
        <begin position="32"/>
        <end position="48"/>
    </location>
</feature>
<sequence>MDPSKSTHGRHPLADITNTTPQDDVDPNACKRLRDRERSATMSDEKRMERNKKRREHHMVNKVVDKDNSHLAMQLEGGGISMIKDENDDRLHRGYLDDNDEWIHERDLDGNDDLIHVSGLDGNVPLSNDDPSSCNFPAGTLSSSFPFDSAIYSIFL</sequence>
<evidence type="ECO:0000256" key="1">
    <source>
        <dbReference type="SAM" id="MobiDB-lite"/>
    </source>
</evidence>
<feature type="region of interest" description="Disordered" evidence="1">
    <location>
        <begin position="1"/>
        <end position="59"/>
    </location>
</feature>
<reference evidence="2" key="1">
    <citation type="submission" date="2019-03" db="EMBL/GenBank/DDBJ databases">
        <title>WGS assembly of Setaria viridis.</title>
        <authorList>
            <person name="Huang P."/>
            <person name="Jenkins J."/>
            <person name="Grimwood J."/>
            <person name="Barry K."/>
            <person name="Healey A."/>
            <person name="Mamidi S."/>
            <person name="Sreedasyam A."/>
            <person name="Shu S."/>
            <person name="Feldman M."/>
            <person name="Wu J."/>
            <person name="Yu Y."/>
            <person name="Chen C."/>
            <person name="Johnson J."/>
            <person name="Rokhsar D."/>
            <person name="Baxter I."/>
            <person name="Schmutz J."/>
            <person name="Brutnell T."/>
            <person name="Kellogg E."/>
        </authorList>
    </citation>
    <scope>NUCLEOTIDE SEQUENCE [LARGE SCALE GENOMIC DNA]</scope>
</reference>
<dbReference type="AlphaFoldDB" id="A0A4U6T0W9"/>
<keyword evidence="3" id="KW-1185">Reference proteome</keyword>
<protein>
    <submittedName>
        <fullName evidence="2">Uncharacterized protein</fullName>
    </submittedName>
</protein>
<dbReference type="EMBL" id="CM016560">
    <property type="protein sequence ID" value="TKV94163.1"/>
    <property type="molecule type" value="Genomic_DNA"/>
</dbReference>
<name>A0A4U6T0W9_SETVI</name>
<evidence type="ECO:0000313" key="2">
    <source>
        <dbReference type="EMBL" id="TKV94163.1"/>
    </source>
</evidence>
<proteinExistence type="predicted"/>
<accession>A0A4U6T0W9</accession>
<dbReference type="Proteomes" id="UP000298652">
    <property type="component" value="Chromosome 9"/>
</dbReference>
<dbReference type="Gramene" id="TKV94163">
    <property type="protein sequence ID" value="TKV94163"/>
    <property type="gene ID" value="SEVIR_9G274800v2"/>
</dbReference>
<organism evidence="2 3">
    <name type="scientific">Setaria viridis</name>
    <name type="common">Green bristlegrass</name>
    <name type="synonym">Setaria italica subsp. viridis</name>
    <dbReference type="NCBI Taxonomy" id="4556"/>
    <lineage>
        <taxon>Eukaryota</taxon>
        <taxon>Viridiplantae</taxon>
        <taxon>Streptophyta</taxon>
        <taxon>Embryophyta</taxon>
        <taxon>Tracheophyta</taxon>
        <taxon>Spermatophyta</taxon>
        <taxon>Magnoliopsida</taxon>
        <taxon>Liliopsida</taxon>
        <taxon>Poales</taxon>
        <taxon>Poaceae</taxon>
        <taxon>PACMAD clade</taxon>
        <taxon>Panicoideae</taxon>
        <taxon>Panicodae</taxon>
        <taxon>Paniceae</taxon>
        <taxon>Cenchrinae</taxon>
        <taxon>Setaria</taxon>
    </lineage>
</organism>